<dbReference type="Pfam" id="PF12833">
    <property type="entry name" value="HTH_18"/>
    <property type="match status" value="1"/>
</dbReference>
<dbReference type="PROSITE" id="PS50983">
    <property type="entry name" value="FE_B12_PBP"/>
    <property type="match status" value="1"/>
</dbReference>
<evidence type="ECO:0000256" key="1">
    <source>
        <dbReference type="ARBA" id="ARBA00004196"/>
    </source>
</evidence>
<dbReference type="InterPro" id="IPR051313">
    <property type="entry name" value="Bact_iron-sidero_bind"/>
</dbReference>
<dbReference type="InterPro" id="IPR018060">
    <property type="entry name" value="HTH_AraC"/>
</dbReference>
<sequence>MPDEECLTKRFTPEVIEDAIWQWARSSISLIDIRHSLLDPAEPIDGYTMPTSTMLYIYGGSGDVRLNQTFYPLERYNLFHGGKGTELAIYPSGSQLELYMVLYKAKPPLYKREPHRWKEHAKPFEQVYGFSPGNPIFFTKRFHDLYTSWSRGSALNHLHAKSSFYQLVHELYKELERGDISYIDPDYVEWVKQYLDKHFTEPVSIQQLSEMLPISRSLLNKLFRKREQKSLQEYLNEKRLEAAMHGLRHSRATIQEIAAGCGFTDELNLIRMFKKQTRMTPSEYRRKMITGITNNDIDNHYHHRYNGERLAGLVKSKEDGELSMFGLSGNKTVVLAGAMSVMLLLSACGAPAPANNTGSANSASAQTQAETNSDATAAEQSATRTVQTVKGEIEVPTNPQRVVVNWYAGDVFALDLNIVGYYCWAQETMPFYDKMMDSTKIENWEREDVMALDPDLIVTYDEADFDKFNSIAPVLVVPEGDITSLERVKILGEATGREDLANDAVATFEAKLAEAKEKFKGEAFEGKTFSILEDWGPSGDWSGIGYETDSRGGTLVYHHLGLGIPQKLQELIDSGQGRGTLSYEVAHEYFGDYILWFRKEGVESEYQKTEIWKSIPAVIENHVVEIPGNYQGLFYYSDVLSLTAQLDYMVDAINSVAE</sequence>
<organism evidence="11 12">
    <name type="scientific">Paenibacillus brevis</name>
    <dbReference type="NCBI Taxonomy" id="2841508"/>
    <lineage>
        <taxon>Bacteria</taxon>
        <taxon>Bacillati</taxon>
        <taxon>Bacillota</taxon>
        <taxon>Bacilli</taxon>
        <taxon>Bacillales</taxon>
        <taxon>Paenibacillaceae</taxon>
        <taxon>Paenibacillus</taxon>
    </lineage>
</organism>
<comment type="subcellular location">
    <subcellularLocation>
        <location evidence="1">Cell envelope</location>
    </subcellularLocation>
</comment>
<keyword evidence="6" id="KW-0238">DNA-binding</keyword>
<comment type="similarity">
    <text evidence="2">Belongs to the bacterial solute-binding protein 8 family.</text>
</comment>
<evidence type="ECO:0000256" key="3">
    <source>
        <dbReference type="ARBA" id="ARBA00022448"/>
    </source>
</evidence>
<keyword evidence="4" id="KW-0732">Signal</keyword>
<evidence type="ECO:0000256" key="7">
    <source>
        <dbReference type="ARBA" id="ARBA00023163"/>
    </source>
</evidence>
<feature type="domain" description="HTH araC/xylS-type" evidence="9">
    <location>
        <begin position="189"/>
        <end position="287"/>
    </location>
</feature>
<dbReference type="PANTHER" id="PTHR30532">
    <property type="entry name" value="IRON III DICITRATE-BINDING PERIPLASMIC PROTEIN"/>
    <property type="match status" value="1"/>
</dbReference>
<keyword evidence="12" id="KW-1185">Reference proteome</keyword>
<feature type="domain" description="Fe/B12 periplasmic-binding" evidence="10">
    <location>
        <begin position="401"/>
        <end position="657"/>
    </location>
</feature>
<evidence type="ECO:0000313" key="12">
    <source>
        <dbReference type="Proteomes" id="UP000743001"/>
    </source>
</evidence>
<name>A0ABS6FUN5_9BACL</name>
<reference evidence="11 12" key="1">
    <citation type="submission" date="2021-06" db="EMBL/GenBank/DDBJ databases">
        <authorList>
            <person name="Sun Q."/>
            <person name="Li D."/>
        </authorList>
    </citation>
    <scope>NUCLEOTIDE SEQUENCE [LARGE SCALE GENOMIC DNA]</scope>
    <source>
        <strain evidence="11 12">MSJ-6</strain>
    </source>
</reference>
<evidence type="ECO:0000256" key="4">
    <source>
        <dbReference type="ARBA" id="ARBA00022729"/>
    </source>
</evidence>
<dbReference type="PROSITE" id="PS01124">
    <property type="entry name" value="HTH_ARAC_FAMILY_2"/>
    <property type="match status" value="1"/>
</dbReference>
<evidence type="ECO:0000256" key="6">
    <source>
        <dbReference type="ARBA" id="ARBA00023125"/>
    </source>
</evidence>
<evidence type="ECO:0000259" key="10">
    <source>
        <dbReference type="PROSITE" id="PS50983"/>
    </source>
</evidence>
<feature type="region of interest" description="Disordered" evidence="8">
    <location>
        <begin position="355"/>
        <end position="383"/>
    </location>
</feature>
<evidence type="ECO:0000256" key="2">
    <source>
        <dbReference type="ARBA" id="ARBA00008814"/>
    </source>
</evidence>
<evidence type="ECO:0000256" key="8">
    <source>
        <dbReference type="SAM" id="MobiDB-lite"/>
    </source>
</evidence>
<dbReference type="Proteomes" id="UP000743001">
    <property type="component" value="Unassembled WGS sequence"/>
</dbReference>
<dbReference type="RefSeq" id="WP_216480328.1">
    <property type="nucleotide sequence ID" value="NZ_JAHLQJ010000017.1"/>
</dbReference>
<dbReference type="InterPro" id="IPR002491">
    <property type="entry name" value="ABC_transptr_periplasmic_BD"/>
</dbReference>
<evidence type="ECO:0000313" key="11">
    <source>
        <dbReference type="EMBL" id="MBU5673743.1"/>
    </source>
</evidence>
<dbReference type="EMBL" id="JAHLQJ010000017">
    <property type="protein sequence ID" value="MBU5673743.1"/>
    <property type="molecule type" value="Genomic_DNA"/>
</dbReference>
<evidence type="ECO:0000256" key="5">
    <source>
        <dbReference type="ARBA" id="ARBA00023015"/>
    </source>
</evidence>
<dbReference type="InterPro" id="IPR018062">
    <property type="entry name" value="HTH_AraC-typ_CS"/>
</dbReference>
<feature type="compositionally biased region" description="Polar residues" evidence="8">
    <location>
        <begin position="370"/>
        <end position="383"/>
    </location>
</feature>
<dbReference type="SMART" id="SM00342">
    <property type="entry name" value="HTH_ARAC"/>
    <property type="match status" value="1"/>
</dbReference>
<feature type="compositionally biased region" description="Low complexity" evidence="8">
    <location>
        <begin position="355"/>
        <end position="369"/>
    </location>
</feature>
<keyword evidence="7" id="KW-0804">Transcription</keyword>
<keyword evidence="5" id="KW-0805">Transcription regulation</keyword>
<keyword evidence="3" id="KW-0813">Transport</keyword>
<comment type="caution">
    <text evidence="11">The sequence shown here is derived from an EMBL/GenBank/DDBJ whole genome shotgun (WGS) entry which is preliminary data.</text>
</comment>
<gene>
    <name evidence="11" type="ORF">KQJ23_18065</name>
</gene>
<dbReference type="PANTHER" id="PTHR30532:SF29">
    <property type="entry name" value="FE(3+) DICITRATE-BINDING PERIPLASMIC PROTEIN"/>
    <property type="match status" value="1"/>
</dbReference>
<proteinExistence type="inferred from homology"/>
<dbReference type="PROSITE" id="PS00041">
    <property type="entry name" value="HTH_ARAC_FAMILY_1"/>
    <property type="match status" value="1"/>
</dbReference>
<accession>A0ABS6FUN5</accession>
<dbReference type="Pfam" id="PF01497">
    <property type="entry name" value="Peripla_BP_2"/>
    <property type="match status" value="1"/>
</dbReference>
<evidence type="ECO:0000259" key="9">
    <source>
        <dbReference type="PROSITE" id="PS01124"/>
    </source>
</evidence>
<protein>
    <submittedName>
        <fullName evidence="11">AraC family transcriptional regulator</fullName>
    </submittedName>
</protein>